<dbReference type="FunFam" id="1.10.238.10:FF:000050">
    <property type="entry name" value="Calcium-dependent protein kinase 7"/>
    <property type="match status" value="1"/>
</dbReference>
<feature type="domain" description="EF-hand" evidence="2">
    <location>
        <begin position="649"/>
        <end position="684"/>
    </location>
</feature>
<dbReference type="ExpressionAtlas" id="A0A3L6GCF5">
    <property type="expression patterns" value="baseline and differential"/>
</dbReference>
<comment type="caution">
    <text evidence="3">The sequence shown here is derived from an EMBL/GenBank/DDBJ whole genome shotgun (WGS) entry which is preliminary data.</text>
</comment>
<dbReference type="InterPro" id="IPR011992">
    <property type="entry name" value="EF-hand-dom_pair"/>
</dbReference>
<dbReference type="PANTHER" id="PTHR31515:SF0">
    <property type="entry name" value="TRANSMEMBRANE PROTEIN"/>
    <property type="match status" value="1"/>
</dbReference>
<dbReference type="GO" id="GO:0016301">
    <property type="term" value="F:kinase activity"/>
    <property type="evidence" value="ECO:0007669"/>
    <property type="project" value="UniProtKB-KW"/>
</dbReference>
<dbReference type="InterPro" id="IPR002048">
    <property type="entry name" value="EF_hand_dom"/>
</dbReference>
<evidence type="ECO:0000256" key="1">
    <source>
        <dbReference type="ARBA" id="ARBA00022837"/>
    </source>
</evidence>
<dbReference type="InterPro" id="IPR040870">
    <property type="entry name" value="HEN1_dsRBD2"/>
</dbReference>
<dbReference type="EMBL" id="NCVQ01000002">
    <property type="protein sequence ID" value="PWZ46066.1"/>
    <property type="molecule type" value="Genomic_DNA"/>
</dbReference>
<gene>
    <name evidence="3" type="primary">CPK20_4</name>
    <name evidence="3" type="ORF">Zm00014a_019973</name>
</gene>
<name>A0A3L6GCF5_MAIZE</name>
<dbReference type="GO" id="GO:0005509">
    <property type="term" value="F:calcium ion binding"/>
    <property type="evidence" value="ECO:0007669"/>
    <property type="project" value="InterPro"/>
</dbReference>
<keyword evidence="3" id="KW-0808">Transferase</keyword>
<proteinExistence type="predicted"/>
<protein>
    <submittedName>
        <fullName evidence="3">Calcium-dependent protein kinase 20</fullName>
    </submittedName>
</protein>
<sequence>MEVESAMLASSLNPAPTLSASATARFPASSAPALSMEGASATARSPWKACPPPQIVVPALSTPVTACSLWKFALPSIAQRHILAGLASAVDGLSAPYERASRIHERHVVNWLWAAGCHPFGPFSNSSQISQILQDVALRTTIYAQVNAALRKIRDTSEFVQSFASEHLKTPLEELVKVLQSETLTCFCLRILLGKLPDGNCKMSRDSILAAELPSAYSRFSWKGLSPRDLLCSFCRLQRLPEPHFAVSRVSCDTLMLAVSSEERGAPAGSAENQYTNDVRINKEKPDLFKCEVNIRSRKQEILLEYSAADTWSKESDAIQNSSLKVLIWFNNYFKRLTSKTGKLYLSESTADVKCSWTFSMDTQKKHLESTAKLTHIEGPDSGVFPSHGSLTCISYIASLVTKDKAKTYLLESHNEFEFEIGTGAVSNQLESCVTQLSVNQTAHFVAELPPRDLIMAASCEFSPGHSFIMPTGWLYQVLDYDWFEAISTEPNKGHPWLQNIKKAPNVNLGETVKARLQQFSVMNKFKKHALRVIAEHLWVEEAADIKDMFEKMDLNKDQMLSFEELKLGLHKFGQQMPDADVQTLMEAADADGNGSLNYGEFVTLFVHLRKIGNDEHLHKAFAYFDRNQSDYIEIDELRESLADDLGQNREQIINAIIRDVDTDKDGKLSYDEFATMMKAGTDGRKASRQYSRERFTSLSLKLQKDGSLQMTITR</sequence>
<feature type="domain" description="EF-hand" evidence="2">
    <location>
        <begin position="541"/>
        <end position="576"/>
    </location>
</feature>
<feature type="domain" description="EF-hand" evidence="2">
    <location>
        <begin position="613"/>
        <end position="648"/>
    </location>
</feature>
<dbReference type="CDD" id="cd15898">
    <property type="entry name" value="EFh_PI-PLC"/>
    <property type="match status" value="1"/>
</dbReference>
<reference evidence="3" key="1">
    <citation type="journal article" date="2018" name="Nat. Genet.">
        <title>Extensive intraspecific gene order and gene structural variations between Mo17 and other maize genomes.</title>
        <authorList>
            <person name="Sun S."/>
            <person name="Zhou Y."/>
            <person name="Chen J."/>
            <person name="Shi J."/>
            <person name="Zhao H."/>
            <person name="Zhao H."/>
            <person name="Song W."/>
            <person name="Zhang M."/>
            <person name="Cui Y."/>
            <person name="Dong X."/>
            <person name="Liu H."/>
            <person name="Ma X."/>
            <person name="Jiao Y."/>
            <person name="Wang B."/>
            <person name="Wei X."/>
            <person name="Stein J.C."/>
            <person name="Glaubitz J.C."/>
            <person name="Lu F."/>
            <person name="Yu G."/>
            <person name="Liang C."/>
            <person name="Fengler K."/>
            <person name="Li B."/>
            <person name="Rafalski A."/>
            <person name="Schnable P.S."/>
            <person name="Ware D.H."/>
            <person name="Buckler E.S."/>
            <person name="Lai J."/>
        </authorList>
    </citation>
    <scope>NUCLEOTIDE SEQUENCE [LARGE SCALE GENOMIC DNA]</scope>
    <source>
        <tissue evidence="3">Seedling</tissue>
    </source>
</reference>
<evidence type="ECO:0000259" key="2">
    <source>
        <dbReference type="PROSITE" id="PS50222"/>
    </source>
</evidence>
<dbReference type="PROSITE" id="PS00018">
    <property type="entry name" value="EF_HAND_1"/>
    <property type="match status" value="4"/>
</dbReference>
<feature type="domain" description="EF-hand" evidence="2">
    <location>
        <begin position="577"/>
        <end position="612"/>
    </location>
</feature>
<dbReference type="PANTHER" id="PTHR31515">
    <property type="entry name" value="TRANSMEMBRANE PROTEIN-RELATED"/>
    <property type="match status" value="1"/>
</dbReference>
<dbReference type="InterPro" id="IPR018247">
    <property type="entry name" value="EF_Hand_1_Ca_BS"/>
</dbReference>
<dbReference type="AlphaFoldDB" id="A0A3L6GCF5"/>
<dbReference type="Proteomes" id="UP000251960">
    <property type="component" value="Chromosome 10"/>
</dbReference>
<keyword evidence="3" id="KW-0418">Kinase</keyword>
<dbReference type="PROSITE" id="PS50222">
    <property type="entry name" value="EF_HAND_2"/>
    <property type="match status" value="4"/>
</dbReference>
<dbReference type="SUPFAM" id="SSF47473">
    <property type="entry name" value="EF-hand"/>
    <property type="match status" value="1"/>
</dbReference>
<dbReference type="SMART" id="SM00054">
    <property type="entry name" value="EFh"/>
    <property type="match status" value="4"/>
</dbReference>
<dbReference type="Pfam" id="PF17842">
    <property type="entry name" value="dsRBD2"/>
    <property type="match status" value="1"/>
</dbReference>
<evidence type="ECO:0000313" key="3">
    <source>
        <dbReference type="EMBL" id="PWZ46066.1"/>
    </source>
</evidence>
<accession>A0A3L6GCF5</accession>
<dbReference type="Pfam" id="PF13499">
    <property type="entry name" value="EF-hand_7"/>
    <property type="match status" value="2"/>
</dbReference>
<organism evidence="3">
    <name type="scientific">Zea mays</name>
    <name type="common">Maize</name>
    <dbReference type="NCBI Taxonomy" id="4577"/>
    <lineage>
        <taxon>Eukaryota</taxon>
        <taxon>Viridiplantae</taxon>
        <taxon>Streptophyta</taxon>
        <taxon>Embryophyta</taxon>
        <taxon>Tracheophyta</taxon>
        <taxon>Spermatophyta</taxon>
        <taxon>Magnoliopsida</taxon>
        <taxon>Liliopsida</taxon>
        <taxon>Poales</taxon>
        <taxon>Poaceae</taxon>
        <taxon>PACMAD clade</taxon>
        <taxon>Panicoideae</taxon>
        <taxon>Andropogonodae</taxon>
        <taxon>Andropogoneae</taxon>
        <taxon>Tripsacinae</taxon>
        <taxon>Zea</taxon>
    </lineage>
</organism>
<keyword evidence="1" id="KW-0106">Calcium</keyword>
<dbReference type="Gene3D" id="1.10.238.10">
    <property type="entry name" value="EF-hand"/>
    <property type="match status" value="1"/>
</dbReference>